<evidence type="ECO:0000256" key="6">
    <source>
        <dbReference type="ARBA" id="ARBA00023010"/>
    </source>
</evidence>
<keyword evidence="7" id="KW-0906">Nuclear pore complex</keyword>
<protein>
    <recommendedName>
        <fullName evidence="9">mRNA export factor GLE1</fullName>
    </recommendedName>
    <alternativeName>
        <fullName evidence="10">Nucleoporin GLE1</fullName>
    </alternativeName>
</protein>
<evidence type="ECO:0000256" key="10">
    <source>
        <dbReference type="ARBA" id="ARBA00029983"/>
    </source>
</evidence>
<sequence length="498" mass="56339">MSSSTTNTPRGYGLFDNDLSESDSSEEEQLLSPRRARYISSGPHTNYISSTLDDSSIKNLQNQVVEKMRLNQLENIKRDIYVEIQVRKENYSPSIIQTEKTIDLFKRLSVSKYPQLPQDVASALNKVSEIRNEFNLKKQKAQLQKEIEIKEKEKENIALQLVQNLPIQLDAEKALLSSPKFSPTPPTPKTSSPEPSIPQKPSQPSLPPTLPHSTLNLPDKNSVISRSYFEKLSHINSELAPKIKKNPDIRKFCFDNKRAINLRIGQLTNTSSQINLAAQKINQILSDSKLKSPDAYRWSQAETEVAVKIPVCYPLASTAVLLMQSHPDLLEMIMIRLNKKCPYVLPRPITKSVTSISISISISIYISIPFISFYLFIFHPSSSLLILCHNTIPQKAGVNPYPIFNGWCWISRIVNLPVESIYPALITTFIQVAGYTMELAYGPQFTKLLLFLKNVYIPTIPKSDSSAVASTSRLESCLEYYFNNPSTKFQLIRDRTPN</sequence>
<keyword evidence="4" id="KW-0509">mRNA transport</keyword>
<keyword evidence="15" id="KW-1185">Reference proteome</keyword>
<evidence type="ECO:0000256" key="11">
    <source>
        <dbReference type="SAM" id="Coils"/>
    </source>
</evidence>
<dbReference type="OrthoDB" id="420884at2759"/>
<dbReference type="STRING" id="133383.A0A1R0H6R0"/>
<dbReference type="GO" id="GO:0015031">
    <property type="term" value="P:protein transport"/>
    <property type="evidence" value="ECO:0007669"/>
    <property type="project" value="UniProtKB-KW"/>
</dbReference>
<dbReference type="Gene3D" id="1.25.40.510">
    <property type="entry name" value="GLE1-like"/>
    <property type="match status" value="2"/>
</dbReference>
<organism evidence="14 15">
    <name type="scientific">Smittium mucronatum</name>
    <dbReference type="NCBI Taxonomy" id="133383"/>
    <lineage>
        <taxon>Eukaryota</taxon>
        <taxon>Fungi</taxon>
        <taxon>Fungi incertae sedis</taxon>
        <taxon>Zoopagomycota</taxon>
        <taxon>Kickxellomycotina</taxon>
        <taxon>Harpellomycetes</taxon>
        <taxon>Harpellales</taxon>
        <taxon>Legeriomycetaceae</taxon>
        <taxon>Smittium</taxon>
    </lineage>
</organism>
<dbReference type="GO" id="GO:0005543">
    <property type="term" value="F:phospholipid binding"/>
    <property type="evidence" value="ECO:0007669"/>
    <property type="project" value="TreeGrafter"/>
</dbReference>
<keyword evidence="6" id="KW-0811">Translocation</keyword>
<evidence type="ECO:0000256" key="5">
    <source>
        <dbReference type="ARBA" id="ARBA00022927"/>
    </source>
</evidence>
<reference evidence="14 15" key="1">
    <citation type="journal article" date="2016" name="Mol. Biol. Evol.">
        <title>Genome-Wide Survey of Gut Fungi (Harpellales) Reveals the First Horizontally Transferred Ubiquitin Gene from a Mosquito Host.</title>
        <authorList>
            <person name="Wang Y."/>
            <person name="White M.M."/>
            <person name="Kvist S."/>
            <person name="Moncalvo J.M."/>
        </authorList>
    </citation>
    <scope>NUCLEOTIDE SEQUENCE [LARGE SCALE GENOMIC DNA]</scope>
    <source>
        <strain evidence="14 15">ALG-7-W6</strain>
    </source>
</reference>
<dbReference type="GO" id="GO:0005737">
    <property type="term" value="C:cytoplasm"/>
    <property type="evidence" value="ECO:0007669"/>
    <property type="project" value="TreeGrafter"/>
</dbReference>
<keyword evidence="13" id="KW-1133">Transmembrane helix</keyword>
<feature type="coiled-coil region" evidence="11">
    <location>
        <begin position="133"/>
        <end position="160"/>
    </location>
</feature>
<dbReference type="GO" id="GO:0000822">
    <property type="term" value="F:inositol hexakisphosphate binding"/>
    <property type="evidence" value="ECO:0007669"/>
    <property type="project" value="TreeGrafter"/>
</dbReference>
<keyword evidence="3" id="KW-0813">Transport</keyword>
<evidence type="ECO:0000256" key="9">
    <source>
        <dbReference type="ARBA" id="ARBA00026227"/>
    </source>
</evidence>
<comment type="similarity">
    <text evidence="2">Belongs to the GLE1 family.</text>
</comment>
<dbReference type="PANTHER" id="PTHR12960:SF0">
    <property type="entry name" value="MRNA EXPORT FACTOR GLE1"/>
    <property type="match status" value="1"/>
</dbReference>
<evidence type="ECO:0000256" key="12">
    <source>
        <dbReference type="SAM" id="MobiDB-lite"/>
    </source>
</evidence>
<dbReference type="GO" id="GO:0044614">
    <property type="term" value="C:nuclear pore cytoplasmic filaments"/>
    <property type="evidence" value="ECO:0007669"/>
    <property type="project" value="TreeGrafter"/>
</dbReference>
<evidence type="ECO:0000256" key="8">
    <source>
        <dbReference type="ARBA" id="ARBA00023242"/>
    </source>
</evidence>
<evidence type="ECO:0000256" key="3">
    <source>
        <dbReference type="ARBA" id="ARBA00022448"/>
    </source>
</evidence>
<keyword evidence="5" id="KW-0653">Protein transport</keyword>
<feature type="compositionally biased region" description="Low complexity" evidence="12">
    <location>
        <begin position="189"/>
        <end position="203"/>
    </location>
</feature>
<dbReference type="Pfam" id="PF07817">
    <property type="entry name" value="GLE1"/>
    <property type="match status" value="2"/>
</dbReference>
<evidence type="ECO:0000256" key="1">
    <source>
        <dbReference type="ARBA" id="ARBA00004567"/>
    </source>
</evidence>
<evidence type="ECO:0000256" key="2">
    <source>
        <dbReference type="ARBA" id="ARBA00011056"/>
    </source>
</evidence>
<dbReference type="AlphaFoldDB" id="A0A1R0H6R0"/>
<proteinExistence type="inferred from homology"/>
<keyword evidence="11" id="KW-0175">Coiled coil</keyword>
<evidence type="ECO:0000313" key="14">
    <source>
        <dbReference type="EMBL" id="OLY84803.1"/>
    </source>
</evidence>
<name>A0A1R0H6R0_9FUNG</name>
<keyword evidence="13" id="KW-0812">Transmembrane</keyword>
<accession>A0A1R0H6R0</accession>
<comment type="subcellular location">
    <subcellularLocation>
        <location evidence="1">Nucleus</location>
        <location evidence="1">Nuclear pore complex</location>
    </subcellularLocation>
</comment>
<evidence type="ECO:0000313" key="15">
    <source>
        <dbReference type="Proteomes" id="UP000187455"/>
    </source>
</evidence>
<keyword evidence="13" id="KW-0472">Membrane</keyword>
<feature type="region of interest" description="Disordered" evidence="12">
    <location>
        <begin position="1"/>
        <end position="31"/>
    </location>
</feature>
<feature type="transmembrane region" description="Helical" evidence="13">
    <location>
        <begin position="356"/>
        <end position="377"/>
    </location>
</feature>
<dbReference type="PANTHER" id="PTHR12960">
    <property type="entry name" value="GLE-1-RELATED"/>
    <property type="match status" value="1"/>
</dbReference>
<dbReference type="EMBL" id="LSSL01000352">
    <property type="protein sequence ID" value="OLY84803.1"/>
    <property type="molecule type" value="Genomic_DNA"/>
</dbReference>
<dbReference type="GO" id="GO:0016973">
    <property type="term" value="P:poly(A)+ mRNA export from nucleus"/>
    <property type="evidence" value="ECO:0007669"/>
    <property type="project" value="InterPro"/>
</dbReference>
<comment type="caution">
    <text evidence="14">The sequence shown here is derived from an EMBL/GenBank/DDBJ whole genome shotgun (WGS) entry which is preliminary data.</text>
</comment>
<gene>
    <name evidence="14" type="ORF">AYI68_g1024</name>
</gene>
<keyword evidence="8" id="KW-0539">Nucleus</keyword>
<evidence type="ECO:0000256" key="7">
    <source>
        <dbReference type="ARBA" id="ARBA00023132"/>
    </source>
</evidence>
<feature type="region of interest" description="Disordered" evidence="12">
    <location>
        <begin position="177"/>
        <end position="217"/>
    </location>
</feature>
<dbReference type="GO" id="GO:0031369">
    <property type="term" value="F:translation initiation factor binding"/>
    <property type="evidence" value="ECO:0007669"/>
    <property type="project" value="TreeGrafter"/>
</dbReference>
<dbReference type="InterPro" id="IPR038506">
    <property type="entry name" value="GLE1-like_sf"/>
</dbReference>
<dbReference type="Proteomes" id="UP000187455">
    <property type="component" value="Unassembled WGS sequence"/>
</dbReference>
<evidence type="ECO:0000256" key="4">
    <source>
        <dbReference type="ARBA" id="ARBA00022816"/>
    </source>
</evidence>
<evidence type="ECO:0000256" key="13">
    <source>
        <dbReference type="SAM" id="Phobius"/>
    </source>
</evidence>
<feature type="compositionally biased region" description="Acidic residues" evidence="12">
    <location>
        <begin position="18"/>
        <end position="29"/>
    </location>
</feature>
<dbReference type="InterPro" id="IPR012476">
    <property type="entry name" value="GLE1"/>
</dbReference>